<dbReference type="AlphaFoldDB" id="A0A8D0EVA5"/>
<sequence>MAGKHVFKGYLVYILVGLRRKGNVIHPQKDERRGKGEHPRTEEHPGKGDHPPKNEHPGMGEHPGTRENPGKGEHPWKGKRPQKDERQGKGEHPGKGKHPQKDEPAVQQGGGLPVTGSDGAQTPAAPAGFEHPGKALPPSELLRCSLQNPSSACSPPSPGWDSSWSWGRKFNPK</sequence>
<evidence type="ECO:0000256" key="1">
    <source>
        <dbReference type="SAM" id="MobiDB-lite"/>
    </source>
</evidence>
<evidence type="ECO:0000313" key="2">
    <source>
        <dbReference type="Ensembl" id="ENSSOCP00000005175.1"/>
    </source>
</evidence>
<keyword evidence="3" id="KW-1185">Reference proteome</keyword>
<evidence type="ECO:0000313" key="3">
    <source>
        <dbReference type="Proteomes" id="UP000694551"/>
    </source>
</evidence>
<accession>A0A8D0EVA5</accession>
<protein>
    <submittedName>
        <fullName evidence="2">Uncharacterized protein</fullName>
    </submittedName>
</protein>
<feature type="compositionally biased region" description="Basic and acidic residues" evidence="1">
    <location>
        <begin position="27"/>
        <end position="104"/>
    </location>
</feature>
<proteinExistence type="predicted"/>
<organism evidence="2 3">
    <name type="scientific">Strix occidentalis caurina</name>
    <name type="common">northern spotted owl</name>
    <dbReference type="NCBI Taxonomy" id="311401"/>
    <lineage>
        <taxon>Eukaryota</taxon>
        <taxon>Metazoa</taxon>
        <taxon>Chordata</taxon>
        <taxon>Craniata</taxon>
        <taxon>Vertebrata</taxon>
        <taxon>Euteleostomi</taxon>
        <taxon>Archelosauria</taxon>
        <taxon>Archosauria</taxon>
        <taxon>Dinosauria</taxon>
        <taxon>Saurischia</taxon>
        <taxon>Theropoda</taxon>
        <taxon>Coelurosauria</taxon>
        <taxon>Aves</taxon>
        <taxon>Neognathae</taxon>
        <taxon>Neoaves</taxon>
        <taxon>Telluraves</taxon>
        <taxon>Strigiformes</taxon>
        <taxon>Strigidae</taxon>
        <taxon>Strix</taxon>
    </lineage>
</organism>
<reference evidence="2" key="1">
    <citation type="submission" date="2025-08" db="UniProtKB">
        <authorList>
            <consortium name="Ensembl"/>
        </authorList>
    </citation>
    <scope>IDENTIFICATION</scope>
</reference>
<dbReference type="Proteomes" id="UP000694551">
    <property type="component" value="Unplaced"/>
</dbReference>
<dbReference type="Ensembl" id="ENSSOCT00000005326.1">
    <property type="protein sequence ID" value="ENSSOCP00000005175.1"/>
    <property type="gene ID" value="ENSSOCG00000004003.1"/>
</dbReference>
<reference evidence="2" key="2">
    <citation type="submission" date="2025-09" db="UniProtKB">
        <authorList>
            <consortium name="Ensembl"/>
        </authorList>
    </citation>
    <scope>IDENTIFICATION</scope>
</reference>
<feature type="region of interest" description="Disordered" evidence="1">
    <location>
        <begin position="23"/>
        <end position="173"/>
    </location>
</feature>
<name>A0A8D0EVA5_STROC</name>